<dbReference type="Gene3D" id="3.90.1300.10">
    <property type="entry name" value="Amidase signature (AS) domain"/>
    <property type="match status" value="1"/>
</dbReference>
<keyword evidence="3" id="KW-1185">Reference proteome</keyword>
<dbReference type="Pfam" id="PF01425">
    <property type="entry name" value="Amidase"/>
    <property type="match status" value="1"/>
</dbReference>
<dbReference type="PANTHER" id="PTHR43372:SF4">
    <property type="entry name" value="FATTY-ACID AMIDE HYDROLASE 2"/>
    <property type="match status" value="1"/>
</dbReference>
<organism evidence="2 3">
    <name type="scientific">Vineibacter terrae</name>
    <dbReference type="NCBI Taxonomy" id="2586908"/>
    <lineage>
        <taxon>Bacteria</taxon>
        <taxon>Pseudomonadati</taxon>
        <taxon>Pseudomonadota</taxon>
        <taxon>Alphaproteobacteria</taxon>
        <taxon>Hyphomicrobiales</taxon>
        <taxon>Vineibacter</taxon>
    </lineage>
</organism>
<name>A0A5C8PVA8_9HYPH</name>
<comment type="caution">
    <text evidence="2">The sequence shown here is derived from an EMBL/GenBank/DDBJ whole genome shotgun (WGS) entry which is preliminary data.</text>
</comment>
<sequence length="529" mass="56055">MDRSSVRQAGAAGRRAFLAGAAAAACTLPATRGFGQIAAVVPAPEGGKWYRTAHDLVADLAARRVSAVELLDQAIARIEGLDKHINAVVVRDFDRARQAAVAADQALARGERRPLLGLPMTVKESYNIAGLPTTWGFPSFKDWRPTEDAVVVQRLKAAGAVIMGKTNVPVALADWQSTNPVYGTTNNPYDIARTPGGSSGGAAAALAAGYVALEMGSDIGGSLRTPAHYCGVFAHKPSYGIVPSRGQTFPGAPAIPSAGDGLSVVGPMARSAQDLALALDIVAGPDEQRDGVGWRLVLPRPRHRVLRDFRVLVIDTHPLCPTAEAIRTALARLAGRLDKEGATVLRQSPLLPDLAEATRTYMRLLGPVLTAGRPPAYYEQMRALAASMGADNQSLDAIYVRGANIGWRDWQAAGRARTVQQQQWATLFKTFDVVLCPPMPTAAFPHDHAEVSARRLDVDGQAQPYTNNIVWAGPATAAGLPASVAPIDRTPTGLPIGVQIIGPYLEDATPIQFAQLLEQAWGGFVPPVL</sequence>
<proteinExistence type="predicted"/>
<protein>
    <submittedName>
        <fullName evidence="2">Amidase</fullName>
        <ecNumber evidence="2">3.5.1.4</ecNumber>
    </submittedName>
</protein>
<feature type="domain" description="Amidase" evidence="1">
    <location>
        <begin position="69"/>
        <end position="508"/>
    </location>
</feature>
<dbReference type="PIRSF" id="PIRSF001221">
    <property type="entry name" value="Amidase_fungi"/>
    <property type="match status" value="1"/>
</dbReference>
<dbReference type="PROSITE" id="PS51257">
    <property type="entry name" value="PROKAR_LIPOPROTEIN"/>
    <property type="match status" value="1"/>
</dbReference>
<keyword evidence="2" id="KW-0378">Hydrolase</keyword>
<gene>
    <name evidence="2" type="ORF">FHP25_00185</name>
</gene>
<dbReference type="InterPro" id="IPR023631">
    <property type="entry name" value="Amidase_dom"/>
</dbReference>
<dbReference type="Proteomes" id="UP000321638">
    <property type="component" value="Unassembled WGS sequence"/>
</dbReference>
<dbReference type="EC" id="3.5.1.4" evidence="2"/>
<dbReference type="PANTHER" id="PTHR43372">
    <property type="entry name" value="FATTY-ACID AMIDE HYDROLASE"/>
    <property type="match status" value="1"/>
</dbReference>
<dbReference type="AlphaFoldDB" id="A0A5C8PVA8"/>
<dbReference type="GO" id="GO:0004040">
    <property type="term" value="F:amidase activity"/>
    <property type="evidence" value="ECO:0007669"/>
    <property type="project" value="UniProtKB-EC"/>
</dbReference>
<dbReference type="GO" id="GO:0012505">
    <property type="term" value="C:endomembrane system"/>
    <property type="evidence" value="ECO:0007669"/>
    <property type="project" value="TreeGrafter"/>
</dbReference>
<dbReference type="PROSITE" id="PS51318">
    <property type="entry name" value="TAT"/>
    <property type="match status" value="1"/>
</dbReference>
<evidence type="ECO:0000259" key="1">
    <source>
        <dbReference type="Pfam" id="PF01425"/>
    </source>
</evidence>
<dbReference type="RefSeq" id="WP_147844857.1">
    <property type="nucleotide sequence ID" value="NZ_VDUZ01000001.1"/>
</dbReference>
<dbReference type="InterPro" id="IPR036928">
    <property type="entry name" value="AS_sf"/>
</dbReference>
<evidence type="ECO:0000313" key="3">
    <source>
        <dbReference type="Proteomes" id="UP000321638"/>
    </source>
</evidence>
<dbReference type="InterPro" id="IPR052739">
    <property type="entry name" value="FAAH2"/>
</dbReference>
<dbReference type="OrthoDB" id="9814821at2"/>
<dbReference type="SUPFAM" id="SSF75304">
    <property type="entry name" value="Amidase signature (AS) enzymes"/>
    <property type="match status" value="1"/>
</dbReference>
<reference evidence="2 3" key="1">
    <citation type="submission" date="2019-06" db="EMBL/GenBank/DDBJ databases">
        <title>New taxonomy in bacterial strain CC-CFT640, isolated from vineyard.</title>
        <authorList>
            <person name="Lin S.-Y."/>
            <person name="Tsai C.-F."/>
            <person name="Young C.-C."/>
        </authorList>
    </citation>
    <scope>NUCLEOTIDE SEQUENCE [LARGE SCALE GENOMIC DNA]</scope>
    <source>
        <strain evidence="2 3">CC-CFT640</strain>
    </source>
</reference>
<dbReference type="EMBL" id="VDUZ01000001">
    <property type="protein sequence ID" value="TXL82157.1"/>
    <property type="molecule type" value="Genomic_DNA"/>
</dbReference>
<evidence type="ECO:0000313" key="2">
    <source>
        <dbReference type="EMBL" id="TXL82157.1"/>
    </source>
</evidence>
<dbReference type="NCBIfam" id="NF004816">
    <property type="entry name" value="PRK06170.1"/>
    <property type="match status" value="1"/>
</dbReference>
<dbReference type="InterPro" id="IPR006311">
    <property type="entry name" value="TAT_signal"/>
</dbReference>
<accession>A0A5C8PVA8</accession>